<dbReference type="Proteomes" id="UP001589710">
    <property type="component" value="Unassembled WGS sequence"/>
</dbReference>
<accession>A0ABV5RNU5</accession>
<organism evidence="1 2">
    <name type="scientific">Streptomyces yanii</name>
    <dbReference type="NCBI Taxonomy" id="78510"/>
    <lineage>
        <taxon>Bacteria</taxon>
        <taxon>Bacillati</taxon>
        <taxon>Actinomycetota</taxon>
        <taxon>Actinomycetes</taxon>
        <taxon>Kitasatosporales</taxon>
        <taxon>Streptomycetaceae</taxon>
        <taxon>Streptomyces</taxon>
    </lineage>
</organism>
<sequence length="42" mass="4472">MSYVKPLHIRVRECGARGAVLDRDINAAVHVAMAPGTAGDRP</sequence>
<evidence type="ECO:0008006" key="3">
    <source>
        <dbReference type="Google" id="ProtNLM"/>
    </source>
</evidence>
<evidence type="ECO:0000313" key="1">
    <source>
        <dbReference type="EMBL" id="MFB9578746.1"/>
    </source>
</evidence>
<gene>
    <name evidence="1" type="ORF">ACFFTL_42420</name>
</gene>
<reference evidence="1 2" key="1">
    <citation type="submission" date="2024-09" db="EMBL/GenBank/DDBJ databases">
        <authorList>
            <person name="Sun Q."/>
            <person name="Mori K."/>
        </authorList>
    </citation>
    <scope>NUCLEOTIDE SEQUENCE [LARGE SCALE GENOMIC DNA]</scope>
    <source>
        <strain evidence="1 2">JCM 3331</strain>
    </source>
</reference>
<proteinExistence type="predicted"/>
<comment type="caution">
    <text evidence="1">The sequence shown here is derived from an EMBL/GenBank/DDBJ whole genome shotgun (WGS) entry which is preliminary data.</text>
</comment>
<dbReference type="EMBL" id="JBHMCG010000189">
    <property type="protein sequence ID" value="MFB9578746.1"/>
    <property type="molecule type" value="Genomic_DNA"/>
</dbReference>
<evidence type="ECO:0000313" key="2">
    <source>
        <dbReference type="Proteomes" id="UP001589710"/>
    </source>
</evidence>
<dbReference type="RefSeq" id="WP_345513736.1">
    <property type="nucleotide sequence ID" value="NZ_BAAAXD010000023.1"/>
</dbReference>
<name>A0ABV5RNU5_9ACTN</name>
<keyword evidence="2" id="KW-1185">Reference proteome</keyword>
<protein>
    <recommendedName>
        <fullName evidence="3">Transposase</fullName>
    </recommendedName>
</protein>